<accession>A0A643FCD7</accession>
<dbReference type="EMBL" id="VZPB01000017">
    <property type="protein sequence ID" value="KAB0583195.1"/>
    <property type="molecule type" value="Genomic_DNA"/>
</dbReference>
<keyword evidence="2" id="KW-1185">Reference proteome</keyword>
<evidence type="ECO:0000313" key="2">
    <source>
        <dbReference type="Proteomes" id="UP000430120"/>
    </source>
</evidence>
<name>A0A643FCD7_IDEDE</name>
<proteinExistence type="predicted"/>
<gene>
    <name evidence="1" type="ORF">F7Q92_09270</name>
</gene>
<reference evidence="1 2" key="1">
    <citation type="submission" date="2019-09" db="EMBL/GenBank/DDBJ databases">
        <title>Draft genome sequences of 48 bacterial type strains from the CCUG.</title>
        <authorList>
            <person name="Tunovic T."/>
            <person name="Pineiro-Iglesias B."/>
            <person name="Unosson C."/>
            <person name="Inganas E."/>
            <person name="Ohlen M."/>
            <person name="Cardew S."/>
            <person name="Jensie-Markopoulos S."/>
            <person name="Salva-Serra F."/>
            <person name="Jaen-Luchoro D."/>
            <person name="Karlsson R."/>
            <person name="Svensson-Stadler L."/>
            <person name="Chun J."/>
            <person name="Moore E."/>
        </authorList>
    </citation>
    <scope>NUCLEOTIDE SEQUENCE [LARGE SCALE GENOMIC DNA]</scope>
    <source>
        <strain evidence="1 2">CCUG 30977</strain>
    </source>
</reference>
<organism evidence="1 2">
    <name type="scientific">Ideonella dechloratans</name>
    <dbReference type="NCBI Taxonomy" id="36863"/>
    <lineage>
        <taxon>Bacteria</taxon>
        <taxon>Pseudomonadati</taxon>
        <taxon>Pseudomonadota</taxon>
        <taxon>Betaproteobacteria</taxon>
        <taxon>Burkholderiales</taxon>
        <taxon>Sphaerotilaceae</taxon>
        <taxon>Ideonella</taxon>
    </lineage>
</organism>
<dbReference type="OrthoDB" id="8560325at2"/>
<evidence type="ECO:0000313" key="1">
    <source>
        <dbReference type="EMBL" id="KAB0583195.1"/>
    </source>
</evidence>
<dbReference type="Proteomes" id="UP000430120">
    <property type="component" value="Unassembled WGS sequence"/>
</dbReference>
<protein>
    <submittedName>
        <fullName evidence="1">Uncharacterized protein</fullName>
    </submittedName>
</protein>
<dbReference type="RefSeq" id="WP_151123864.1">
    <property type="nucleotide sequence ID" value="NZ_CP088081.1"/>
</dbReference>
<comment type="caution">
    <text evidence="1">The sequence shown here is derived from an EMBL/GenBank/DDBJ whole genome shotgun (WGS) entry which is preliminary data.</text>
</comment>
<dbReference type="AlphaFoldDB" id="A0A643FCD7"/>
<sequence length="151" mass="16337">MKHLVLHLDLASPEAWSCFRRLPELLMGQHVWVEICPAGEPGQALAPLWRHALACGAPGALLNRWLAEQVLRAVWQDAPATGPELQPALARLAQVLTPSRDPDSPAVQQEWAALCERSRRLAAGAVPLLHRPADGACWVGEAAISLTDQGL</sequence>